<dbReference type="InterPro" id="IPR005516">
    <property type="entry name" value="Remorin_C"/>
</dbReference>
<feature type="compositionally biased region" description="Basic and acidic residues" evidence="2">
    <location>
        <begin position="23"/>
        <end position="34"/>
    </location>
</feature>
<feature type="compositionally biased region" description="Low complexity" evidence="2">
    <location>
        <begin position="78"/>
        <end position="89"/>
    </location>
</feature>
<accession>A0AAV0QW62</accession>
<evidence type="ECO:0000313" key="4">
    <source>
        <dbReference type="EMBL" id="CAI0548467.1"/>
    </source>
</evidence>
<keyword evidence="5" id="KW-1185">Reference proteome</keyword>
<reference evidence="4" key="1">
    <citation type="submission" date="2022-08" db="EMBL/GenBank/DDBJ databases">
        <authorList>
            <person name="Gutierrez-Valencia J."/>
        </authorList>
    </citation>
    <scope>NUCLEOTIDE SEQUENCE</scope>
</reference>
<dbReference type="PANTHER" id="PTHR31471">
    <property type="entry name" value="OS02G0116800 PROTEIN"/>
    <property type="match status" value="1"/>
</dbReference>
<comment type="similarity">
    <text evidence="1">Belongs to the remorin family.</text>
</comment>
<feature type="compositionally biased region" description="Basic and acidic residues" evidence="2">
    <location>
        <begin position="1"/>
        <end position="10"/>
    </location>
</feature>
<comment type="caution">
    <text evidence="4">The sequence shown here is derived from an EMBL/GenBank/DDBJ whole genome shotgun (WGS) entry which is preliminary data.</text>
</comment>
<protein>
    <recommendedName>
        <fullName evidence="3">Remorin C-terminal domain-containing protein</fullName>
    </recommendedName>
</protein>
<feature type="region of interest" description="Disordered" evidence="2">
    <location>
        <begin position="320"/>
        <end position="341"/>
    </location>
</feature>
<feature type="compositionally biased region" description="Polar residues" evidence="2">
    <location>
        <begin position="361"/>
        <end position="370"/>
    </location>
</feature>
<evidence type="ECO:0000259" key="3">
    <source>
        <dbReference type="Pfam" id="PF03763"/>
    </source>
</evidence>
<feature type="compositionally biased region" description="Low complexity" evidence="2">
    <location>
        <begin position="376"/>
        <end position="395"/>
    </location>
</feature>
<feature type="region of interest" description="Disordered" evidence="2">
    <location>
        <begin position="357"/>
        <end position="422"/>
    </location>
</feature>
<gene>
    <name evidence="4" type="ORF">LITE_LOCUS44782</name>
</gene>
<organism evidence="4 5">
    <name type="scientific">Linum tenue</name>
    <dbReference type="NCBI Taxonomy" id="586396"/>
    <lineage>
        <taxon>Eukaryota</taxon>
        <taxon>Viridiplantae</taxon>
        <taxon>Streptophyta</taxon>
        <taxon>Embryophyta</taxon>
        <taxon>Tracheophyta</taxon>
        <taxon>Spermatophyta</taxon>
        <taxon>Magnoliopsida</taxon>
        <taxon>eudicotyledons</taxon>
        <taxon>Gunneridae</taxon>
        <taxon>Pentapetalae</taxon>
        <taxon>rosids</taxon>
        <taxon>fabids</taxon>
        <taxon>Malpighiales</taxon>
        <taxon>Linaceae</taxon>
        <taxon>Linum</taxon>
    </lineage>
</organism>
<dbReference type="EMBL" id="CAMGYJ010000010">
    <property type="protein sequence ID" value="CAI0548467.1"/>
    <property type="molecule type" value="Genomic_DNA"/>
</dbReference>
<dbReference type="PANTHER" id="PTHR31471:SF49">
    <property type="entry name" value="REMORIN FAMILY PROTEIN"/>
    <property type="match status" value="1"/>
</dbReference>
<feature type="compositionally biased region" description="Basic residues" evidence="2">
    <location>
        <begin position="58"/>
        <end position="67"/>
    </location>
</feature>
<feature type="region of interest" description="Disordered" evidence="2">
    <location>
        <begin position="1"/>
        <end position="128"/>
    </location>
</feature>
<evidence type="ECO:0000256" key="1">
    <source>
        <dbReference type="ARBA" id="ARBA00005711"/>
    </source>
</evidence>
<dbReference type="Proteomes" id="UP001154282">
    <property type="component" value="Unassembled WGS sequence"/>
</dbReference>
<feature type="domain" description="Remorin C-terminal" evidence="3">
    <location>
        <begin position="473"/>
        <end position="576"/>
    </location>
</feature>
<feature type="compositionally biased region" description="Polar residues" evidence="2">
    <location>
        <begin position="407"/>
        <end position="416"/>
    </location>
</feature>
<dbReference type="AlphaFoldDB" id="A0AAV0QW62"/>
<dbReference type="Pfam" id="PF03763">
    <property type="entry name" value="Remorin_C"/>
    <property type="match status" value="1"/>
</dbReference>
<proteinExistence type="inferred from homology"/>
<evidence type="ECO:0000313" key="5">
    <source>
        <dbReference type="Proteomes" id="UP001154282"/>
    </source>
</evidence>
<evidence type="ECO:0000256" key="2">
    <source>
        <dbReference type="SAM" id="MobiDB-lite"/>
    </source>
</evidence>
<sequence length="585" mass="64780">MPHPTTERQAEATVSAGIHGKQTQKERKKEREGEREEDLMDYERIHKVQTGVISPSKLRMKLIRPHHSSSSGRKKEGSSNCSSSRTSPSRLGDTEFVKSSLLDSNDDNQPDFGYEGGAPSSGFTSTTVTSEAALDPDTGRHHPPNESNTHDLDHAMIHQLLRSESVNSNAVHMARATEDENPGYDSSSSFEFHNERSAAQSQLVRSMSRPISSKWNDAEKWIISKQNVQQKQHPGGGYLKKNGFHNNQGSNRVPVTTHMGRVAPELVATGGGRMVDTKSVDCCQTASQPGLERFSFLDAPGTPSISGQANTLMDQYGQSKDLKEVDSTELSSTNTSTEDRTVVPVIRSVCMRDMGTEMTPIASQEPSRTGTPVGATTPIRSPTSSIPSTPRRGSPPTTPVEHEDGSSNKCTANQNGTKRELSEEELKLKTRREIVALGVKLGKMNIAAWASKDEEEKNMARSRDVESVEQIEFEKRAAAWAEAEKCKHTARYKREEIQIQAWESHQIAKLEAEVRRAEAQVEQTKVQAEARMVKKVAMARQRAEERRVAAESRKDRGAERTAVKAEYVRQTGKMPSTHYICCGWL</sequence>
<name>A0AAV0QW62_9ROSI</name>